<dbReference type="InterPro" id="IPR025375">
    <property type="entry name" value="DUF4365"/>
</dbReference>
<name>A0A076F5Z7_RHOOP</name>
<dbReference type="Proteomes" id="UP000028488">
    <property type="component" value="Plasmid pPDG3"/>
</dbReference>
<geneLocation type="plasmid" evidence="3 4">
    <name>pPDG3</name>
</geneLocation>
<dbReference type="InterPro" id="IPR011989">
    <property type="entry name" value="ARM-like"/>
</dbReference>
<dbReference type="AlphaFoldDB" id="A0A076F5Z7"/>
<gene>
    <name evidence="3" type="ORF">EP51_44295</name>
</gene>
<organism evidence="3 4">
    <name type="scientific">Rhodococcus opacus</name>
    <name type="common">Nocardia opaca</name>
    <dbReference type="NCBI Taxonomy" id="37919"/>
    <lineage>
        <taxon>Bacteria</taxon>
        <taxon>Bacillati</taxon>
        <taxon>Actinomycetota</taxon>
        <taxon>Actinomycetes</taxon>
        <taxon>Mycobacteriales</taxon>
        <taxon>Nocardiaceae</taxon>
        <taxon>Rhodococcus</taxon>
    </lineage>
</organism>
<dbReference type="SUPFAM" id="SSF48371">
    <property type="entry name" value="ARM repeat"/>
    <property type="match status" value="1"/>
</dbReference>
<accession>A0A076F5Z7</accession>
<evidence type="ECO:0000313" key="4">
    <source>
        <dbReference type="Proteomes" id="UP000028488"/>
    </source>
</evidence>
<proteinExistence type="predicted"/>
<evidence type="ECO:0000313" key="3">
    <source>
        <dbReference type="EMBL" id="AII11089.1"/>
    </source>
</evidence>
<feature type="domain" description="DUF4365" evidence="2">
    <location>
        <begin position="14"/>
        <end position="152"/>
    </location>
</feature>
<evidence type="ECO:0000259" key="2">
    <source>
        <dbReference type="Pfam" id="PF14280"/>
    </source>
</evidence>
<protein>
    <recommendedName>
        <fullName evidence="2">DUF4365 domain-containing protein</fullName>
    </recommendedName>
</protein>
<dbReference type="EMBL" id="CP008950">
    <property type="protein sequence ID" value="AII11089.1"/>
    <property type="molecule type" value="Genomic_DNA"/>
</dbReference>
<keyword evidence="3" id="KW-0614">Plasmid</keyword>
<dbReference type="Pfam" id="PF14280">
    <property type="entry name" value="DUF4365"/>
    <property type="match status" value="1"/>
</dbReference>
<feature type="region of interest" description="Disordered" evidence="1">
    <location>
        <begin position="626"/>
        <end position="652"/>
    </location>
</feature>
<dbReference type="InterPro" id="IPR016024">
    <property type="entry name" value="ARM-type_fold"/>
</dbReference>
<feature type="compositionally biased region" description="Basic and acidic residues" evidence="1">
    <location>
        <begin position="626"/>
        <end position="639"/>
    </location>
</feature>
<dbReference type="RefSeq" id="WP_128643697.1">
    <property type="nucleotide sequence ID" value="NZ_CP008950.1"/>
</dbReference>
<reference evidence="3 4" key="1">
    <citation type="submission" date="2014-07" db="EMBL/GenBank/DDBJ databases">
        <title>Genome Sequence of Rhodococcus opacus Strain R7, a Biodegrader of Mono- and Polycyclic Aromatic Hydrocarbons.</title>
        <authorList>
            <person name="Di Gennaro P."/>
            <person name="Zampolli J."/>
            <person name="Presti I."/>
            <person name="Cappelletti M."/>
            <person name="D'Ursi P."/>
            <person name="Orro A."/>
            <person name="Mezzelani A."/>
            <person name="Milanesi L."/>
        </authorList>
    </citation>
    <scope>NUCLEOTIDE SEQUENCE [LARGE SCALE GENOMIC DNA]</scope>
    <source>
        <strain evidence="3 4">R7</strain>
        <plasmid evidence="3">pPDG3</plasmid>
    </source>
</reference>
<dbReference type="Gene3D" id="1.25.10.10">
    <property type="entry name" value="Leucine-rich Repeat Variant"/>
    <property type="match status" value="1"/>
</dbReference>
<evidence type="ECO:0000256" key="1">
    <source>
        <dbReference type="SAM" id="MobiDB-lite"/>
    </source>
</evidence>
<sequence>MGRRGSETEQTGNIGETAVTLEFQQLQWHVAPNPAGEVGTDLLLQARDARRFDLGAIVGAQVKSGPSFFDTPESDDAGDVVGWWFRDPNGEYLKYWRDHTVPHIVVLHDASEKKSYWVHVTADRIKSTGKGAKILVPKASVVDAEHADELFKVATVGRVGPRWEGSAWDEGGSILSPDQLRYALLTPRLIAPHPNRPVDELRPDQAIALLVKMRLHELDPTPLHKKKGAVPDLAECRTSKAWRWQFYAALHDVLIEEKGREALEALIETASKPHESAAAAVFACAMRVESQDPLAGLALVDRVLTEDKCDPIDHDWLLLHKSRCLVELGELEEARRLAFEVQRLRTIAPQDPTAMAIAGSGADIIFTAGKWSSDLSQVITGRDTLAAWWRGQEVAWGLQNHFDDHFNAWAQGSTPTGDAGDDTWLKLRTASLLASTAADHSSWRHTSGLRAQHILTFTAGDQDDIIGALTLLRRVGDSKTLKKACHRLLQSGPAAAVRAAASLVNLEAASTTSIRADLQLIADAADVLETETADVHARWILSTLADVAKFKMRFKPNFYATNMLLETLRVLVQVVSPTLRRELIDTVLALPPQTNKSTAHDWANVVAQIPDDAWTDDDRRAIFERRSSVDVDSAEHPDAPENPDVPDSRDAPDLRNVFDRVLADRDQQNREALEARIREGDLGALRAFGDIRDLDQTIVQKLLENLSAQLDQQIEELQGLESPGHEDFFATSTDHEGYVAGTLVLINAWHPSAACWAPIVRLLSIDCPFADHLRNPLKKLRQVSRRLPPEIADTLIEPLRLLMLNGVRNQYFFGIEDVRGEAAAALVAIRPSAISDQELWDLMTADTSEQRQAAVRLIAARGVSQGFDTLWAMSRDSDPWVRAAIANQVAVAASQADTDDRFLPLLMRLLSSEGTLVARLVAVDLKRLARSDNADKLAEVLRDNISSEVRRAVASYDRAITA</sequence>